<organism evidence="1">
    <name type="scientific">Arundo donax</name>
    <name type="common">Giant reed</name>
    <name type="synonym">Donax arundinaceus</name>
    <dbReference type="NCBI Taxonomy" id="35708"/>
    <lineage>
        <taxon>Eukaryota</taxon>
        <taxon>Viridiplantae</taxon>
        <taxon>Streptophyta</taxon>
        <taxon>Embryophyta</taxon>
        <taxon>Tracheophyta</taxon>
        <taxon>Spermatophyta</taxon>
        <taxon>Magnoliopsida</taxon>
        <taxon>Liliopsida</taxon>
        <taxon>Poales</taxon>
        <taxon>Poaceae</taxon>
        <taxon>PACMAD clade</taxon>
        <taxon>Arundinoideae</taxon>
        <taxon>Arundineae</taxon>
        <taxon>Arundo</taxon>
    </lineage>
</organism>
<evidence type="ECO:0000313" key="1">
    <source>
        <dbReference type="EMBL" id="JAD94970.1"/>
    </source>
</evidence>
<dbReference type="AlphaFoldDB" id="A0A0A9EAM6"/>
<name>A0A0A9EAM6_ARUDO</name>
<reference evidence="1" key="1">
    <citation type="submission" date="2014-09" db="EMBL/GenBank/DDBJ databases">
        <authorList>
            <person name="Magalhaes I.L.F."/>
            <person name="Oliveira U."/>
            <person name="Santos F.R."/>
            <person name="Vidigal T.H.D.A."/>
            <person name="Brescovit A.D."/>
            <person name="Santos A.J."/>
        </authorList>
    </citation>
    <scope>NUCLEOTIDE SEQUENCE</scope>
    <source>
        <tissue evidence="1">Shoot tissue taken approximately 20 cm above the soil surface</tissue>
    </source>
</reference>
<proteinExistence type="predicted"/>
<accession>A0A0A9EAM6</accession>
<reference evidence="1" key="2">
    <citation type="journal article" date="2015" name="Data Brief">
        <title>Shoot transcriptome of the giant reed, Arundo donax.</title>
        <authorList>
            <person name="Barrero R.A."/>
            <person name="Guerrero F.D."/>
            <person name="Moolhuijzen P."/>
            <person name="Goolsby J.A."/>
            <person name="Tidwell J."/>
            <person name="Bellgard S.E."/>
            <person name="Bellgard M.I."/>
        </authorList>
    </citation>
    <scope>NUCLEOTIDE SEQUENCE</scope>
    <source>
        <tissue evidence="1">Shoot tissue taken approximately 20 cm above the soil surface</tissue>
    </source>
</reference>
<dbReference type="EMBL" id="GBRH01202925">
    <property type="protein sequence ID" value="JAD94970.1"/>
    <property type="molecule type" value="Transcribed_RNA"/>
</dbReference>
<protein>
    <submittedName>
        <fullName evidence="1">Uncharacterized protein</fullName>
    </submittedName>
</protein>
<sequence length="161" mass="17671">MSRDGPESPGDRLSSWRLRVFRAPPPPLPARQPSLLMWVACCVRRRGSQPPTLAPRGAELARGGGCQAAGLACSVLNNATLPLQMKMASEVLSSSLIWDTAEHIPAEAGLPVEDQDLEHWSSWNLQGSSVSSFCDAMPQYLVFASDRKQSLMETLLYQFRC</sequence>